<comment type="caution">
    <text evidence="2">The sequence shown here is derived from an EMBL/GenBank/DDBJ whole genome shotgun (WGS) entry which is preliminary data.</text>
</comment>
<dbReference type="PANTHER" id="PTHR43881:SF1">
    <property type="entry name" value="GAMMA-GLUTAMYLTRANSPEPTIDASE (AFU_ORTHOLOGUE AFUA_4G13580)"/>
    <property type="match status" value="1"/>
</dbReference>
<evidence type="ECO:0000313" key="2">
    <source>
        <dbReference type="EMBL" id="TMI83654.1"/>
    </source>
</evidence>
<feature type="region of interest" description="Disordered" evidence="1">
    <location>
        <begin position="1"/>
        <end position="42"/>
    </location>
</feature>
<dbReference type="Proteomes" id="UP000318093">
    <property type="component" value="Unassembled WGS sequence"/>
</dbReference>
<dbReference type="InterPro" id="IPR052896">
    <property type="entry name" value="GGT-like_enzyme"/>
</dbReference>
<organism evidence="2 3">
    <name type="scientific">Candidatus Segetimicrobium genomatis</name>
    <dbReference type="NCBI Taxonomy" id="2569760"/>
    <lineage>
        <taxon>Bacteria</taxon>
        <taxon>Bacillati</taxon>
        <taxon>Candidatus Sysuimicrobiota</taxon>
        <taxon>Candidatus Sysuimicrobiia</taxon>
        <taxon>Candidatus Sysuimicrobiales</taxon>
        <taxon>Candidatus Segetimicrobiaceae</taxon>
        <taxon>Candidatus Segetimicrobium</taxon>
    </lineage>
</organism>
<reference evidence="2 3" key="1">
    <citation type="journal article" date="2019" name="Nat. Microbiol.">
        <title>Mediterranean grassland soil C-N compound turnover is dependent on rainfall and depth, and is mediated by genomically divergent microorganisms.</title>
        <authorList>
            <person name="Diamond S."/>
            <person name="Andeer P.F."/>
            <person name="Li Z."/>
            <person name="Crits-Christoph A."/>
            <person name="Burstein D."/>
            <person name="Anantharaman K."/>
            <person name="Lane K.R."/>
            <person name="Thomas B.C."/>
            <person name="Pan C."/>
            <person name="Northen T.R."/>
            <person name="Banfield J.F."/>
        </authorList>
    </citation>
    <scope>NUCLEOTIDE SEQUENCE [LARGE SCALE GENOMIC DNA]</scope>
    <source>
        <strain evidence="2">NP_6</strain>
    </source>
</reference>
<dbReference type="Pfam" id="PF01019">
    <property type="entry name" value="G_glu_transpept"/>
    <property type="match status" value="1"/>
</dbReference>
<proteinExistence type="predicted"/>
<evidence type="ECO:0000256" key="1">
    <source>
        <dbReference type="SAM" id="MobiDB-lite"/>
    </source>
</evidence>
<sequence length="149" mass="16309">MRRGRGRNRHPLEQSRGPRIQPRAGTPQRDRAGQANEGDAQAPWNLQVFSNIVHHGLDVQEAVDRPRWFGFPATDPSSIRSPFELRMEGGFPAATYERLRALGHRVVTPYPAGGQPSSGGIQVIQVMDPGRRVYAGGSDPRADGCAIGF</sequence>
<dbReference type="InterPro" id="IPR029055">
    <property type="entry name" value="Ntn_hydrolases_N"/>
</dbReference>
<gene>
    <name evidence="2" type="ORF">E6H03_03315</name>
</gene>
<evidence type="ECO:0008006" key="4">
    <source>
        <dbReference type="Google" id="ProtNLM"/>
    </source>
</evidence>
<dbReference type="Gene3D" id="3.60.20.40">
    <property type="match status" value="1"/>
</dbReference>
<dbReference type="PANTHER" id="PTHR43881">
    <property type="entry name" value="GAMMA-GLUTAMYLTRANSPEPTIDASE (AFU_ORTHOLOGUE AFUA_4G13580)"/>
    <property type="match status" value="1"/>
</dbReference>
<name>A0A537JJI0_9BACT</name>
<dbReference type="SUPFAM" id="SSF56235">
    <property type="entry name" value="N-terminal nucleophile aminohydrolases (Ntn hydrolases)"/>
    <property type="match status" value="1"/>
</dbReference>
<dbReference type="AlphaFoldDB" id="A0A537JJI0"/>
<evidence type="ECO:0000313" key="3">
    <source>
        <dbReference type="Proteomes" id="UP000318093"/>
    </source>
</evidence>
<dbReference type="InterPro" id="IPR043137">
    <property type="entry name" value="GGT_ssub_C"/>
</dbReference>
<accession>A0A537JJI0</accession>
<dbReference type="EMBL" id="VBAN01000099">
    <property type="protein sequence ID" value="TMI83654.1"/>
    <property type="molecule type" value="Genomic_DNA"/>
</dbReference>
<protein>
    <recommendedName>
        <fullName evidence="4">Gamma-glutamyltransferase family protein</fullName>
    </recommendedName>
</protein>